<dbReference type="SUPFAM" id="SSF48264">
    <property type="entry name" value="Cytochrome P450"/>
    <property type="match status" value="1"/>
</dbReference>
<dbReference type="PRINTS" id="PR00465">
    <property type="entry name" value="EP450IV"/>
</dbReference>
<feature type="transmembrane region" description="Helical" evidence="6">
    <location>
        <begin position="15"/>
        <end position="35"/>
    </location>
</feature>
<organism evidence="7 8">
    <name type="scientific">Sphaceloma murrayae</name>
    <dbReference type="NCBI Taxonomy" id="2082308"/>
    <lineage>
        <taxon>Eukaryota</taxon>
        <taxon>Fungi</taxon>
        <taxon>Dikarya</taxon>
        <taxon>Ascomycota</taxon>
        <taxon>Pezizomycotina</taxon>
        <taxon>Dothideomycetes</taxon>
        <taxon>Dothideomycetidae</taxon>
        <taxon>Myriangiales</taxon>
        <taxon>Elsinoaceae</taxon>
        <taxon>Sphaceloma</taxon>
    </lineage>
</organism>
<dbReference type="Pfam" id="PF00067">
    <property type="entry name" value="p450"/>
    <property type="match status" value="1"/>
</dbReference>
<name>A0A2K1QVU9_9PEZI</name>
<dbReference type="Gene3D" id="1.10.630.10">
    <property type="entry name" value="Cytochrome P450"/>
    <property type="match status" value="1"/>
</dbReference>
<evidence type="ECO:0000256" key="4">
    <source>
        <dbReference type="ARBA" id="ARBA00022723"/>
    </source>
</evidence>
<evidence type="ECO:0000256" key="5">
    <source>
        <dbReference type="ARBA" id="ARBA00023004"/>
    </source>
</evidence>
<evidence type="ECO:0000256" key="1">
    <source>
        <dbReference type="ARBA" id="ARBA00001971"/>
    </source>
</evidence>
<keyword evidence="3" id="KW-0349">Heme</keyword>
<accession>A0A2K1QVU9</accession>
<evidence type="ECO:0008006" key="9">
    <source>
        <dbReference type="Google" id="ProtNLM"/>
    </source>
</evidence>
<dbReference type="InParanoid" id="A0A2K1QVU9"/>
<evidence type="ECO:0000256" key="6">
    <source>
        <dbReference type="SAM" id="Phobius"/>
    </source>
</evidence>
<evidence type="ECO:0000313" key="8">
    <source>
        <dbReference type="Proteomes" id="UP000243797"/>
    </source>
</evidence>
<dbReference type="InterPro" id="IPR050529">
    <property type="entry name" value="CYP450_sterol_14alpha_dmase"/>
</dbReference>
<dbReference type="PANTHER" id="PTHR24304">
    <property type="entry name" value="CYTOCHROME P450 FAMILY 7"/>
    <property type="match status" value="1"/>
</dbReference>
<keyword evidence="6" id="KW-0472">Membrane</keyword>
<dbReference type="STRING" id="2082308.A0A2K1QVU9"/>
<evidence type="ECO:0000256" key="2">
    <source>
        <dbReference type="ARBA" id="ARBA00010617"/>
    </source>
</evidence>
<dbReference type="InterPro" id="IPR002403">
    <property type="entry name" value="Cyt_P450_E_grp-IV"/>
</dbReference>
<keyword evidence="4" id="KW-0479">Metal-binding</keyword>
<evidence type="ECO:0000256" key="3">
    <source>
        <dbReference type="ARBA" id="ARBA00022617"/>
    </source>
</evidence>
<keyword evidence="6" id="KW-1133">Transmembrane helix</keyword>
<dbReference type="GO" id="GO:0016705">
    <property type="term" value="F:oxidoreductase activity, acting on paired donors, with incorporation or reduction of molecular oxygen"/>
    <property type="evidence" value="ECO:0007669"/>
    <property type="project" value="InterPro"/>
</dbReference>
<dbReference type="Proteomes" id="UP000243797">
    <property type="component" value="Unassembled WGS sequence"/>
</dbReference>
<proteinExistence type="inferred from homology"/>
<dbReference type="InterPro" id="IPR036396">
    <property type="entry name" value="Cyt_P450_sf"/>
</dbReference>
<keyword evidence="6" id="KW-0812">Transmembrane</keyword>
<keyword evidence="5" id="KW-0408">Iron</keyword>
<dbReference type="GO" id="GO:0020037">
    <property type="term" value="F:heme binding"/>
    <property type="evidence" value="ECO:0007669"/>
    <property type="project" value="InterPro"/>
</dbReference>
<dbReference type="CDD" id="cd00302">
    <property type="entry name" value="cytochrome_P450"/>
    <property type="match status" value="1"/>
</dbReference>
<dbReference type="OrthoDB" id="1055148at2759"/>
<dbReference type="GO" id="GO:0004497">
    <property type="term" value="F:monooxygenase activity"/>
    <property type="evidence" value="ECO:0007669"/>
    <property type="project" value="InterPro"/>
</dbReference>
<dbReference type="AlphaFoldDB" id="A0A2K1QVU9"/>
<keyword evidence="8" id="KW-1185">Reference proteome</keyword>
<dbReference type="PANTHER" id="PTHR24304:SF2">
    <property type="entry name" value="24-HYDROXYCHOLESTEROL 7-ALPHA-HYDROXYLASE"/>
    <property type="match status" value="1"/>
</dbReference>
<comment type="similarity">
    <text evidence="2">Belongs to the cytochrome P450 family.</text>
</comment>
<comment type="cofactor">
    <cofactor evidence="1">
        <name>heme</name>
        <dbReference type="ChEBI" id="CHEBI:30413"/>
    </cofactor>
</comment>
<dbReference type="InterPro" id="IPR001128">
    <property type="entry name" value="Cyt_P450"/>
</dbReference>
<protein>
    <recommendedName>
        <fullName evidence="9">Cytochrome P450</fullName>
    </recommendedName>
</protein>
<comment type="caution">
    <text evidence="7">The sequence shown here is derived from an EMBL/GenBank/DDBJ whole genome shotgun (WGS) entry which is preliminary data.</text>
</comment>
<dbReference type="GO" id="GO:0005506">
    <property type="term" value="F:iron ion binding"/>
    <property type="evidence" value="ECO:0007669"/>
    <property type="project" value="InterPro"/>
</dbReference>
<dbReference type="EMBL" id="NKHZ01000033">
    <property type="protein sequence ID" value="PNS19185.1"/>
    <property type="molecule type" value="Genomic_DNA"/>
</dbReference>
<reference evidence="7 8" key="1">
    <citation type="submission" date="2017-06" db="EMBL/GenBank/DDBJ databases">
        <title>Draft genome sequence of a variant of Elsinoe murrayae.</title>
        <authorList>
            <person name="Cheng Q."/>
        </authorList>
    </citation>
    <scope>NUCLEOTIDE SEQUENCE [LARGE SCALE GENOMIC DNA]</scope>
    <source>
        <strain evidence="7 8">CQ-2017a</strain>
    </source>
</reference>
<sequence length="436" mass="48864">MAALQQALAMVPHELFTIFAFSAVFLVVAFLSATLPRSLPSKAPPLVSGCFPVVGAVKFFSARAEFFKEKALESKSGIYTFFVGSYPVVGLSGPHGRSTFYDAKQLSLFEGYAGLLTATPGINSVENGSKFDSWFARKISRLMKRDHLVKSLDHLVTDTEAALSQIARANGQSQGVFDPFEHMNRIVYQLTLRTVGVHELAEAAELLEKSRRLVEKIDDNNSTAKIVLPWLPAPKHISRLYNSVKFFLLINGIVRQRKKEQRRFDDALQILIDEDTSIARIVMFVINALLAALLNSGMNAAWVLCHLAVNPYWLDKVRAEVNAALTKHRSNPEQRAVDILRTLTIEDWETEFITTNMCLHESIRLQTVGAAFRKNVSGRPVEIGNTGYSIPKDGYAAFHIDDIHMDPQIYSQPTKFDPSRYLPDRAEDKKVPFAYE</sequence>
<gene>
    <name evidence="7" type="ORF">CAC42_1921</name>
</gene>
<evidence type="ECO:0000313" key="7">
    <source>
        <dbReference type="EMBL" id="PNS19185.1"/>
    </source>
</evidence>